<gene>
    <name evidence="2" type="ORF">GCM10010449_75060</name>
</gene>
<keyword evidence="3" id="KW-1185">Reference proteome</keyword>
<sequence length="68" mass="6810">MSAHTKPSPSGGALALIVVGALAMMAATVCLLALHEPASRYAVAGGAAVQFAGWLLHGRRLRRTGGAA</sequence>
<feature type="transmembrane region" description="Helical" evidence="1">
    <location>
        <begin position="40"/>
        <end position="56"/>
    </location>
</feature>
<keyword evidence="1" id="KW-0472">Membrane</keyword>
<dbReference type="Proteomes" id="UP001501637">
    <property type="component" value="Unassembled WGS sequence"/>
</dbReference>
<evidence type="ECO:0000313" key="3">
    <source>
        <dbReference type="Proteomes" id="UP001501637"/>
    </source>
</evidence>
<organism evidence="2 3">
    <name type="scientific">Streptomyces rectiviolaceus</name>
    <dbReference type="NCBI Taxonomy" id="332591"/>
    <lineage>
        <taxon>Bacteria</taxon>
        <taxon>Bacillati</taxon>
        <taxon>Actinomycetota</taxon>
        <taxon>Actinomycetes</taxon>
        <taxon>Kitasatosporales</taxon>
        <taxon>Streptomycetaceae</taxon>
        <taxon>Streptomyces</taxon>
    </lineage>
</organism>
<dbReference type="EMBL" id="BAAAUG010000183">
    <property type="protein sequence ID" value="GAA3144741.1"/>
    <property type="molecule type" value="Genomic_DNA"/>
</dbReference>
<name>A0ABP6NDN4_9ACTN</name>
<protein>
    <submittedName>
        <fullName evidence="2">Uncharacterized protein</fullName>
    </submittedName>
</protein>
<reference evidence="3" key="1">
    <citation type="journal article" date="2019" name="Int. J. Syst. Evol. Microbiol.">
        <title>The Global Catalogue of Microorganisms (GCM) 10K type strain sequencing project: providing services to taxonomists for standard genome sequencing and annotation.</title>
        <authorList>
            <consortium name="The Broad Institute Genomics Platform"/>
            <consortium name="The Broad Institute Genome Sequencing Center for Infectious Disease"/>
            <person name="Wu L."/>
            <person name="Ma J."/>
        </authorList>
    </citation>
    <scope>NUCLEOTIDE SEQUENCE [LARGE SCALE GENOMIC DNA]</scope>
    <source>
        <strain evidence="3">JCM 9092</strain>
    </source>
</reference>
<dbReference type="RefSeq" id="WP_344529085.1">
    <property type="nucleotide sequence ID" value="NZ_BAAAUG010000183.1"/>
</dbReference>
<accession>A0ABP6NDN4</accession>
<keyword evidence="1" id="KW-1133">Transmembrane helix</keyword>
<evidence type="ECO:0000256" key="1">
    <source>
        <dbReference type="SAM" id="Phobius"/>
    </source>
</evidence>
<comment type="caution">
    <text evidence="2">The sequence shown here is derived from an EMBL/GenBank/DDBJ whole genome shotgun (WGS) entry which is preliminary data.</text>
</comment>
<feature type="transmembrane region" description="Helical" evidence="1">
    <location>
        <begin position="12"/>
        <end position="34"/>
    </location>
</feature>
<keyword evidence="1" id="KW-0812">Transmembrane</keyword>
<proteinExistence type="predicted"/>
<evidence type="ECO:0000313" key="2">
    <source>
        <dbReference type="EMBL" id="GAA3144741.1"/>
    </source>
</evidence>